<dbReference type="CDD" id="cd00093">
    <property type="entry name" value="HTH_XRE"/>
    <property type="match status" value="1"/>
</dbReference>
<reference evidence="3 4" key="1">
    <citation type="submission" date="2021-06" db="EMBL/GenBank/DDBJ databases">
        <authorList>
            <person name="Sun Q."/>
            <person name="Li D."/>
        </authorList>
    </citation>
    <scope>NUCLEOTIDE SEQUENCE [LARGE SCALE GENOMIC DNA]</scope>
    <source>
        <strain evidence="3 4">MSJ-2</strain>
    </source>
</reference>
<proteinExistence type="predicted"/>
<feature type="domain" description="HTH cro/C1-type" evidence="2">
    <location>
        <begin position="5"/>
        <end position="59"/>
    </location>
</feature>
<evidence type="ECO:0000313" key="4">
    <source>
        <dbReference type="Proteomes" id="UP000787672"/>
    </source>
</evidence>
<gene>
    <name evidence="3" type="ORF">KQI82_02665</name>
</gene>
<comment type="caution">
    <text evidence="3">The sequence shown here is derived from an EMBL/GenBank/DDBJ whole genome shotgun (WGS) entry which is preliminary data.</text>
</comment>
<organism evidence="3 4">
    <name type="scientific">Dysosmobacter acutus</name>
    <dbReference type="NCBI Taxonomy" id="2841504"/>
    <lineage>
        <taxon>Bacteria</taxon>
        <taxon>Bacillati</taxon>
        <taxon>Bacillota</taxon>
        <taxon>Clostridia</taxon>
        <taxon>Eubacteriales</taxon>
        <taxon>Oscillospiraceae</taxon>
        <taxon>Dysosmobacter</taxon>
    </lineage>
</organism>
<evidence type="ECO:0000313" key="3">
    <source>
        <dbReference type="EMBL" id="MBU5625838.1"/>
    </source>
</evidence>
<dbReference type="InterPro" id="IPR001387">
    <property type="entry name" value="Cro/C1-type_HTH"/>
</dbReference>
<dbReference type="EMBL" id="JAHLQN010000001">
    <property type="protein sequence ID" value="MBU5625838.1"/>
    <property type="molecule type" value="Genomic_DNA"/>
</dbReference>
<evidence type="ECO:0000259" key="2">
    <source>
        <dbReference type="PROSITE" id="PS50943"/>
    </source>
</evidence>
<sequence length="73" mass="8337">MYSRIRDSRIDKGLSQKQVAELLGVSYKTYSAYEKGKRHIGALQLIVLANFYHTSVDYLLGRTDKKAPYPKGK</sequence>
<keyword evidence="1" id="KW-0238">DNA-binding</keyword>
<accession>A0ABS6F6C6</accession>
<evidence type="ECO:0000256" key="1">
    <source>
        <dbReference type="ARBA" id="ARBA00023125"/>
    </source>
</evidence>
<dbReference type="Pfam" id="PF01381">
    <property type="entry name" value="HTH_3"/>
    <property type="match status" value="1"/>
</dbReference>
<keyword evidence="4" id="KW-1185">Reference proteome</keyword>
<protein>
    <submittedName>
        <fullName evidence="3">Helix-turn-helix domain-containing protein</fullName>
    </submittedName>
</protein>
<name>A0ABS6F6C6_9FIRM</name>
<dbReference type="Proteomes" id="UP000787672">
    <property type="component" value="Unassembled WGS sequence"/>
</dbReference>
<dbReference type="PANTHER" id="PTHR46558">
    <property type="entry name" value="TRACRIPTIONAL REGULATORY PROTEIN-RELATED-RELATED"/>
    <property type="match status" value="1"/>
</dbReference>
<dbReference type="SMART" id="SM00530">
    <property type="entry name" value="HTH_XRE"/>
    <property type="match status" value="1"/>
</dbReference>
<dbReference type="PROSITE" id="PS50943">
    <property type="entry name" value="HTH_CROC1"/>
    <property type="match status" value="1"/>
</dbReference>
<dbReference type="PANTHER" id="PTHR46558:SF14">
    <property type="entry name" value="HTH-TYPE TRANSCRIPTIONAL REGULATOR ANSR"/>
    <property type="match status" value="1"/>
</dbReference>